<evidence type="ECO:0000313" key="2">
    <source>
        <dbReference type="Proteomes" id="UP000326437"/>
    </source>
</evidence>
<sequence length="131" mass="14588">MVEDHDHTAPRAIGHVLAKLSRIGIDNAKCHIGQMPFARAATIFWQLDLIEITLPLTLKFLINGMTTVLFYALAAGPMTDVFASSGAIHHPHGFGFQFLGQFHVHGYFFAVRRRRQAVILTATTEAEKQCE</sequence>
<dbReference type="Proteomes" id="UP000326437">
    <property type="component" value="Unassembled WGS sequence"/>
</dbReference>
<name>A0A5E7AE19_PSEFL</name>
<protein>
    <submittedName>
        <fullName evidence="1">Uncharacterized protein</fullName>
    </submittedName>
</protein>
<organism evidence="1 2">
    <name type="scientific">Pseudomonas fluorescens</name>
    <dbReference type="NCBI Taxonomy" id="294"/>
    <lineage>
        <taxon>Bacteria</taxon>
        <taxon>Pseudomonadati</taxon>
        <taxon>Pseudomonadota</taxon>
        <taxon>Gammaproteobacteria</taxon>
        <taxon>Pseudomonadales</taxon>
        <taxon>Pseudomonadaceae</taxon>
        <taxon>Pseudomonas</taxon>
    </lineage>
</organism>
<dbReference type="EMBL" id="CABVHO010000416">
    <property type="protein sequence ID" value="VVN76769.1"/>
    <property type="molecule type" value="Genomic_DNA"/>
</dbReference>
<evidence type="ECO:0000313" key="1">
    <source>
        <dbReference type="EMBL" id="VVN76769.1"/>
    </source>
</evidence>
<gene>
    <name evidence="1" type="ORF">PS685_05339</name>
</gene>
<reference evidence="1 2" key="1">
    <citation type="submission" date="2019-09" db="EMBL/GenBank/DDBJ databases">
        <authorList>
            <person name="Chandra G."/>
            <person name="Truman W A."/>
        </authorList>
    </citation>
    <scope>NUCLEOTIDE SEQUENCE [LARGE SCALE GENOMIC DNA]</scope>
    <source>
        <strain evidence="1">PS685</strain>
    </source>
</reference>
<accession>A0A5E7AE19</accession>
<proteinExistence type="predicted"/>
<dbReference type="AlphaFoldDB" id="A0A5E7AE19"/>